<evidence type="ECO:0000256" key="1">
    <source>
        <dbReference type="ARBA" id="ARBA00023015"/>
    </source>
</evidence>
<dbReference type="PROSITE" id="PS50987">
    <property type="entry name" value="HTH_ARSR_2"/>
    <property type="match status" value="1"/>
</dbReference>
<dbReference type="Proteomes" id="UP000327143">
    <property type="component" value="Chromosome"/>
</dbReference>
<dbReference type="PANTHER" id="PTHR33154:SF18">
    <property type="entry name" value="ARSENICAL RESISTANCE OPERON REPRESSOR"/>
    <property type="match status" value="1"/>
</dbReference>
<keyword evidence="1" id="KW-0805">Transcription regulation</keyword>
<dbReference type="Pfam" id="PF01022">
    <property type="entry name" value="HTH_5"/>
    <property type="match status" value="1"/>
</dbReference>
<evidence type="ECO:0000256" key="3">
    <source>
        <dbReference type="ARBA" id="ARBA00023163"/>
    </source>
</evidence>
<evidence type="ECO:0000256" key="2">
    <source>
        <dbReference type="ARBA" id="ARBA00023125"/>
    </source>
</evidence>
<accession>A0ABX6A984</accession>
<protein>
    <submittedName>
        <fullName evidence="6">Transcriptional regulator</fullName>
    </submittedName>
</protein>
<evidence type="ECO:0000313" key="6">
    <source>
        <dbReference type="EMBL" id="QEU83469.1"/>
    </source>
</evidence>
<dbReference type="SMART" id="SM00418">
    <property type="entry name" value="HTH_ARSR"/>
    <property type="match status" value="1"/>
</dbReference>
<dbReference type="InterPro" id="IPR001845">
    <property type="entry name" value="HTH_ArsR_DNA-bd_dom"/>
</dbReference>
<keyword evidence="7" id="KW-1185">Reference proteome</keyword>
<dbReference type="CDD" id="cd00090">
    <property type="entry name" value="HTH_ARSR"/>
    <property type="match status" value="1"/>
</dbReference>
<organism evidence="6 7">
    <name type="scientific">Streptomyces viridosporus T7A</name>
    <dbReference type="NCBI Taxonomy" id="665577"/>
    <lineage>
        <taxon>Bacteria</taxon>
        <taxon>Bacillati</taxon>
        <taxon>Actinomycetota</taxon>
        <taxon>Actinomycetes</taxon>
        <taxon>Kitasatosporales</taxon>
        <taxon>Streptomycetaceae</taxon>
        <taxon>Streptomyces</taxon>
    </lineage>
</organism>
<dbReference type="NCBIfam" id="NF033788">
    <property type="entry name" value="HTH_metalloreg"/>
    <property type="match status" value="1"/>
</dbReference>
<dbReference type="PANTHER" id="PTHR33154">
    <property type="entry name" value="TRANSCRIPTIONAL REGULATOR, ARSR FAMILY"/>
    <property type="match status" value="1"/>
</dbReference>
<evidence type="ECO:0000313" key="7">
    <source>
        <dbReference type="Proteomes" id="UP000327143"/>
    </source>
</evidence>
<keyword evidence="2" id="KW-0238">DNA-binding</keyword>
<dbReference type="Gene3D" id="1.10.10.10">
    <property type="entry name" value="Winged helix-like DNA-binding domain superfamily/Winged helix DNA-binding domain"/>
    <property type="match status" value="1"/>
</dbReference>
<feature type="domain" description="HTH arsR-type" evidence="5">
    <location>
        <begin position="1"/>
        <end position="108"/>
    </location>
</feature>
<sequence>MRPLRSGRTGTGSGGSTPSAPSRPMAAECRIEHAPAGEACVCDLADCLGFRQPTVSHHLKIMTEAGLLNRERRGTWSWYSVNYDDLNRVRVILDPAVGALAANALDRV</sequence>
<name>A0ABX6A984_STRVD</name>
<gene>
    <name evidence="6" type="ORF">CP969_00760</name>
</gene>
<dbReference type="InterPro" id="IPR011991">
    <property type="entry name" value="ArsR-like_HTH"/>
</dbReference>
<dbReference type="PRINTS" id="PR00778">
    <property type="entry name" value="HTHARSR"/>
</dbReference>
<dbReference type="InterPro" id="IPR051081">
    <property type="entry name" value="HTH_MetalResp_TranReg"/>
</dbReference>
<evidence type="ECO:0000259" key="5">
    <source>
        <dbReference type="PROSITE" id="PS50987"/>
    </source>
</evidence>
<dbReference type="EMBL" id="CP023700">
    <property type="protein sequence ID" value="QEU83469.1"/>
    <property type="molecule type" value="Genomic_DNA"/>
</dbReference>
<reference evidence="6 7" key="1">
    <citation type="submission" date="2017-09" db="EMBL/GenBank/DDBJ databases">
        <authorList>
            <person name="Lee N."/>
            <person name="Cho B.-K."/>
        </authorList>
    </citation>
    <scope>NUCLEOTIDE SEQUENCE [LARGE SCALE GENOMIC DNA]</scope>
    <source>
        <strain evidence="6 7">ATCC 39115</strain>
    </source>
</reference>
<dbReference type="InterPro" id="IPR036390">
    <property type="entry name" value="WH_DNA-bd_sf"/>
</dbReference>
<dbReference type="InterPro" id="IPR036388">
    <property type="entry name" value="WH-like_DNA-bd_sf"/>
</dbReference>
<feature type="region of interest" description="Disordered" evidence="4">
    <location>
        <begin position="1"/>
        <end position="26"/>
    </location>
</feature>
<dbReference type="SUPFAM" id="SSF46785">
    <property type="entry name" value="Winged helix' DNA-binding domain"/>
    <property type="match status" value="1"/>
</dbReference>
<keyword evidence="3" id="KW-0804">Transcription</keyword>
<proteinExistence type="predicted"/>
<evidence type="ECO:0000256" key="4">
    <source>
        <dbReference type="SAM" id="MobiDB-lite"/>
    </source>
</evidence>